<gene>
    <name evidence="8" type="ORF">pdam_00022816</name>
</gene>
<dbReference type="PANTHER" id="PTHR23162">
    <property type="entry name" value="OUTER DENSE FIBER OF SPERM TAILS 2"/>
    <property type="match status" value="1"/>
</dbReference>
<organism evidence="8 9">
    <name type="scientific">Pocillopora damicornis</name>
    <name type="common">Cauliflower coral</name>
    <name type="synonym">Millepora damicornis</name>
    <dbReference type="NCBI Taxonomy" id="46731"/>
    <lineage>
        <taxon>Eukaryota</taxon>
        <taxon>Metazoa</taxon>
        <taxon>Cnidaria</taxon>
        <taxon>Anthozoa</taxon>
        <taxon>Hexacorallia</taxon>
        <taxon>Scleractinia</taxon>
        <taxon>Astrocoeniina</taxon>
        <taxon>Pocilloporidae</taxon>
        <taxon>Pocillopora</taxon>
    </lineage>
</organism>
<keyword evidence="4 6" id="KW-0175">Coiled coil</keyword>
<feature type="coiled-coil region" evidence="6">
    <location>
        <begin position="427"/>
        <end position="665"/>
    </location>
</feature>
<dbReference type="EMBL" id="RCHS01002480">
    <property type="protein sequence ID" value="RMX47167.1"/>
    <property type="molecule type" value="Genomic_DNA"/>
</dbReference>
<feature type="coiled-coil region" evidence="6">
    <location>
        <begin position="133"/>
        <end position="195"/>
    </location>
</feature>
<evidence type="ECO:0000256" key="5">
    <source>
        <dbReference type="ARBA" id="ARBA00023212"/>
    </source>
</evidence>
<evidence type="ECO:0000256" key="2">
    <source>
        <dbReference type="ARBA" id="ARBA00009316"/>
    </source>
</evidence>
<sequence length="930" mass="107788">MMTGDGRKSPVHVHVDRETPVHVHLKKKKKGKPGVPTAVEQRLRTKRQSGLTRSTGQRKAIKSSSPPFVPPPGKTSKRTFAWEGPSHRLEVSPPHGGGTLRMEDLSTSEEDEVHGKIRSYEKKIGSLMSEVGSLKTEREMQRARQAVEKKDEQLDASRRILEAQEDELFGYKQELKATVKENEALRHSIEKWKEDANVTRSEVGKLAGERAAVLKKLVEVEMDGKAAGEQLIKLRDTIRKLKEDKRMSAADTTLLTRQREMLLQKLDEFERTNKALRRLLREQQATEEEHDHLRKQQEVLLKRLTQSDTTNERLQVELTERDRQIETLLAQVEADKDQAVAFEELKKTMETTRAHLQNQLRSKEMECGRLSVQIRSLEDQYEQGRIELEHMQGLIAAHRDKNSREKEALKKAARIQKDRVSERDKDLEVLQEKLAEKDLALSETKRAEASLKEEKSDAEIEIKTLKNRLKEMHELVDTTEKAAQSNSDSLTTKLGTRTQEVNTLRLENEQLKADIAALEERLHEEEQRAANKVNEAESTVKQHKRKMEECKIKHKANKSEIRKLQALTAEYESMLGEYKNQTVTYEAEINDLKASFKQTSFLLDDHRARCTSDLNEINQLRTVIKEYEELVGEYKVQIDKYRREAEDSKNRLYEYEAEAQKMHQESALENEKVKIKMQKRLSELEPLADLLKSSDARLQDSQERILAYERRSNEHAKLISELTQKVETQTDQLEHLREKLRMAQDETRSMQAKHEVLERKLADSDQQNRELIGVISKKEESLYQSQDTLSPTSGEINDSVRTRVIRVKRSRVAQRQEDLRAENIRLNQQLESSVLDARRQVDSQKEKALVKERAAHARISDLEAQLSRATVSMAELKRSKDETERRYNSKLFDMRDRLEQANSTTRSMQNYVSFLKSSYSNVFDELESPR</sequence>
<feature type="compositionally biased region" description="Basic and acidic residues" evidence="7">
    <location>
        <begin position="1"/>
        <end position="21"/>
    </location>
</feature>
<evidence type="ECO:0008006" key="10">
    <source>
        <dbReference type="Google" id="ProtNLM"/>
    </source>
</evidence>
<reference evidence="8 9" key="1">
    <citation type="journal article" date="2018" name="Sci. Rep.">
        <title>Comparative analysis of the Pocillopora damicornis genome highlights role of immune system in coral evolution.</title>
        <authorList>
            <person name="Cunning R."/>
            <person name="Bay R.A."/>
            <person name="Gillette P."/>
            <person name="Baker A.C."/>
            <person name="Traylor-Knowles N."/>
        </authorList>
    </citation>
    <scope>NUCLEOTIDE SEQUENCE [LARGE SCALE GENOMIC DNA]</scope>
    <source>
        <strain evidence="8">RSMAS</strain>
        <tissue evidence="8">Whole animal</tissue>
    </source>
</reference>
<feature type="coiled-coil region" evidence="6">
    <location>
        <begin position="259"/>
        <end position="394"/>
    </location>
</feature>
<keyword evidence="9" id="KW-1185">Reference proteome</keyword>
<dbReference type="InterPro" id="IPR026099">
    <property type="entry name" value="Odf2-rel"/>
</dbReference>
<evidence type="ECO:0000256" key="7">
    <source>
        <dbReference type="SAM" id="MobiDB-lite"/>
    </source>
</evidence>
<evidence type="ECO:0000256" key="1">
    <source>
        <dbReference type="ARBA" id="ARBA00004300"/>
    </source>
</evidence>
<evidence type="ECO:0000256" key="4">
    <source>
        <dbReference type="ARBA" id="ARBA00023054"/>
    </source>
</evidence>
<evidence type="ECO:0000256" key="6">
    <source>
        <dbReference type="SAM" id="Coils"/>
    </source>
</evidence>
<feature type="coiled-coil region" evidence="6">
    <location>
        <begin position="827"/>
        <end position="886"/>
    </location>
</feature>
<dbReference type="Proteomes" id="UP000275408">
    <property type="component" value="Unassembled WGS sequence"/>
</dbReference>
<protein>
    <recommendedName>
        <fullName evidence="10">Outer dense fiber protein 2</fullName>
    </recommendedName>
</protein>
<dbReference type="GO" id="GO:1902017">
    <property type="term" value="P:regulation of cilium assembly"/>
    <property type="evidence" value="ECO:0007669"/>
    <property type="project" value="TreeGrafter"/>
</dbReference>
<keyword evidence="5" id="KW-0206">Cytoskeleton</keyword>
<dbReference type="AlphaFoldDB" id="A0A3M6U0P3"/>
<evidence type="ECO:0000313" key="9">
    <source>
        <dbReference type="Proteomes" id="UP000275408"/>
    </source>
</evidence>
<dbReference type="GO" id="GO:0005813">
    <property type="term" value="C:centrosome"/>
    <property type="evidence" value="ECO:0007669"/>
    <property type="project" value="UniProtKB-SubCell"/>
</dbReference>
<keyword evidence="3" id="KW-0963">Cytoplasm</keyword>
<comment type="subcellular location">
    <subcellularLocation>
        <location evidence="1">Cytoplasm</location>
        <location evidence="1">Cytoskeleton</location>
        <location evidence="1">Microtubule organizing center</location>
        <location evidence="1">Centrosome</location>
    </subcellularLocation>
</comment>
<feature type="compositionally biased region" description="Polar residues" evidence="7">
    <location>
        <begin position="48"/>
        <end position="66"/>
    </location>
</feature>
<dbReference type="OrthoDB" id="413404at2759"/>
<evidence type="ECO:0000313" key="8">
    <source>
        <dbReference type="EMBL" id="RMX47167.1"/>
    </source>
</evidence>
<comment type="caution">
    <text evidence="8">The sequence shown here is derived from an EMBL/GenBank/DDBJ whole genome shotgun (WGS) entry which is preliminary data.</text>
</comment>
<proteinExistence type="inferred from homology"/>
<evidence type="ECO:0000256" key="3">
    <source>
        <dbReference type="ARBA" id="ARBA00022490"/>
    </source>
</evidence>
<feature type="compositionally biased region" description="Basic residues" evidence="7">
    <location>
        <begin position="23"/>
        <end position="32"/>
    </location>
</feature>
<name>A0A3M6U0P3_POCDA</name>
<dbReference type="STRING" id="46731.A0A3M6U0P3"/>
<accession>A0A3M6U0P3</accession>
<feature type="region of interest" description="Disordered" evidence="7">
    <location>
        <begin position="1"/>
        <end position="114"/>
    </location>
</feature>
<dbReference type="SUPFAM" id="SSF57997">
    <property type="entry name" value="Tropomyosin"/>
    <property type="match status" value="1"/>
</dbReference>
<dbReference type="PANTHER" id="PTHR23162:SF10">
    <property type="entry name" value="FI13205P"/>
    <property type="match status" value="1"/>
</dbReference>
<comment type="similarity">
    <text evidence="2">Belongs to the ODF2 family.</text>
</comment>
<feature type="coiled-coil region" evidence="6">
    <location>
        <begin position="691"/>
        <end position="760"/>
    </location>
</feature>